<name>A0A1F7IQS3_9BACT</name>
<evidence type="ECO:0000259" key="2">
    <source>
        <dbReference type="Pfam" id="PF00535"/>
    </source>
</evidence>
<dbReference type="SUPFAM" id="SSF53448">
    <property type="entry name" value="Nucleotide-diphospho-sugar transferases"/>
    <property type="match status" value="2"/>
</dbReference>
<sequence>MKKRLSIIIIHWKTSNSLKNLLILLKSSKDYQIIVIDNASGNNLNWLNRDFSQVELIENKINRGFAFACNQGVIKAEGERLLFLNPDCEITPIQIQAMVNYSESNAFDACSVKSTDSYQKPLPSPLSLLIEFSPINRFLGLNVFSKRTLFGGCLLIKSAVLKSLGGFDERFFLWFEDSDLTLRLIKNNYKIGWTNIPIKHIGGESFKKLDDQFKKDIFFNSMEIYAKKHFNLFGQLIVTLIKKRYSSRKLLPEIFPGTSITVPNLKKQLLETFLENNDLSTSGVEWIVVTSSIEAKDIWEWRKRYQEIRFIPIEQNKGFASTVNIGFRVSTGRWTGTANDDILFTKDWLETILPNTKVRKIGSLNPVIKKESGEIESVGIKILTKGKAEAITSNQYDNGRGVLVTENCIEVDATNAACVIYNKKALNRIGLFDEKFSSYLEDIDLSLRLKRVGYKNFVSLKSKVIHIGQSSSKDLGVKKQFYDFRNWIYVILKNWTLKDLFLNLPWIVSERLKNISGILKAALKF</sequence>
<dbReference type="Gene3D" id="3.90.550.10">
    <property type="entry name" value="Spore Coat Polysaccharide Biosynthesis Protein SpsA, Chain A"/>
    <property type="match status" value="2"/>
</dbReference>
<evidence type="ECO:0008006" key="6">
    <source>
        <dbReference type="Google" id="ProtNLM"/>
    </source>
</evidence>
<dbReference type="PANTHER" id="PTHR43179:SF7">
    <property type="entry name" value="RHAMNOSYLTRANSFERASE WBBL"/>
    <property type="match status" value="1"/>
</dbReference>
<feature type="domain" description="Glycosyltransferase 2-like" evidence="2">
    <location>
        <begin position="7"/>
        <end position="145"/>
    </location>
</feature>
<comment type="caution">
    <text evidence="4">The sequence shown here is derived from an EMBL/GenBank/DDBJ whole genome shotgun (WGS) entry which is preliminary data.</text>
</comment>
<evidence type="ECO:0000313" key="4">
    <source>
        <dbReference type="EMBL" id="OGK45715.1"/>
    </source>
</evidence>
<proteinExistence type="predicted"/>
<dbReference type="Proteomes" id="UP000178040">
    <property type="component" value="Unassembled WGS sequence"/>
</dbReference>
<organism evidence="4 5">
    <name type="scientific">Candidatus Roizmanbacteria bacterium RIFCSPLOWO2_01_FULL_37_16</name>
    <dbReference type="NCBI Taxonomy" id="1802058"/>
    <lineage>
        <taxon>Bacteria</taxon>
        <taxon>Candidatus Roizmaniibacteriota</taxon>
    </lineage>
</organism>
<dbReference type="Pfam" id="PF00535">
    <property type="entry name" value="Glycos_transf_2"/>
    <property type="match status" value="2"/>
</dbReference>
<dbReference type="Pfam" id="PF02709">
    <property type="entry name" value="Glyco_transf_7C"/>
    <property type="match status" value="1"/>
</dbReference>
<dbReference type="EMBL" id="MGAI01000002">
    <property type="protein sequence ID" value="OGK45715.1"/>
    <property type="molecule type" value="Genomic_DNA"/>
</dbReference>
<gene>
    <name evidence="4" type="ORF">A3B40_05555</name>
</gene>
<evidence type="ECO:0000256" key="1">
    <source>
        <dbReference type="ARBA" id="ARBA00022679"/>
    </source>
</evidence>
<dbReference type="InterPro" id="IPR029044">
    <property type="entry name" value="Nucleotide-diphossugar_trans"/>
</dbReference>
<protein>
    <recommendedName>
        <fullName evidence="6">Glycosyltransferase 2-like domain-containing protein</fullName>
    </recommendedName>
</protein>
<evidence type="ECO:0000313" key="5">
    <source>
        <dbReference type="Proteomes" id="UP000178040"/>
    </source>
</evidence>
<dbReference type="AlphaFoldDB" id="A0A1F7IQS3"/>
<accession>A0A1F7IQS3</accession>
<reference evidence="4 5" key="1">
    <citation type="journal article" date="2016" name="Nat. Commun.">
        <title>Thousands of microbial genomes shed light on interconnected biogeochemical processes in an aquifer system.</title>
        <authorList>
            <person name="Anantharaman K."/>
            <person name="Brown C.T."/>
            <person name="Hug L.A."/>
            <person name="Sharon I."/>
            <person name="Castelle C.J."/>
            <person name="Probst A.J."/>
            <person name="Thomas B.C."/>
            <person name="Singh A."/>
            <person name="Wilkins M.J."/>
            <person name="Karaoz U."/>
            <person name="Brodie E.L."/>
            <person name="Williams K.H."/>
            <person name="Hubbard S.S."/>
            <person name="Banfield J.F."/>
        </authorList>
    </citation>
    <scope>NUCLEOTIDE SEQUENCE [LARGE SCALE GENOMIC DNA]</scope>
</reference>
<dbReference type="GO" id="GO:0016757">
    <property type="term" value="F:glycosyltransferase activity"/>
    <property type="evidence" value="ECO:0007669"/>
    <property type="project" value="UniProtKB-KW"/>
</dbReference>
<keyword evidence="1" id="KW-0808">Transferase</keyword>
<feature type="domain" description="Galactosyltransferase C-terminal" evidence="3">
    <location>
        <begin position="147"/>
        <end position="192"/>
    </location>
</feature>
<dbReference type="InterPro" id="IPR027791">
    <property type="entry name" value="Galactosyl_T_C"/>
</dbReference>
<feature type="domain" description="Glycosyltransferase 2-like" evidence="2">
    <location>
        <begin position="278"/>
        <end position="354"/>
    </location>
</feature>
<evidence type="ECO:0000259" key="3">
    <source>
        <dbReference type="Pfam" id="PF02709"/>
    </source>
</evidence>
<dbReference type="InterPro" id="IPR001173">
    <property type="entry name" value="Glyco_trans_2-like"/>
</dbReference>
<dbReference type="CDD" id="cd04186">
    <property type="entry name" value="GT_2_like_c"/>
    <property type="match status" value="1"/>
</dbReference>
<dbReference type="PANTHER" id="PTHR43179">
    <property type="entry name" value="RHAMNOSYLTRANSFERASE WBBL"/>
    <property type="match status" value="1"/>
</dbReference>